<dbReference type="Proteomes" id="UP001206206">
    <property type="component" value="Unassembled WGS sequence"/>
</dbReference>
<accession>A0ABT1P5Z2</accession>
<dbReference type="PANTHER" id="PTHR33387:SF3">
    <property type="entry name" value="DUF985 DOMAIN-CONTAINING PROTEIN"/>
    <property type="match status" value="1"/>
</dbReference>
<evidence type="ECO:0000313" key="2">
    <source>
        <dbReference type="EMBL" id="MCQ4040779.1"/>
    </source>
</evidence>
<feature type="domain" description="DUF985" evidence="1">
    <location>
        <begin position="10"/>
        <end position="140"/>
    </location>
</feature>
<dbReference type="InterPro" id="IPR009327">
    <property type="entry name" value="Cupin_DUF985"/>
</dbReference>
<dbReference type="InterPro" id="IPR039935">
    <property type="entry name" value="YML079W-like"/>
</dbReference>
<comment type="caution">
    <text evidence="2">The sequence shown here is derived from an EMBL/GenBank/DDBJ whole genome shotgun (WGS) entry which is preliminary data.</text>
</comment>
<dbReference type="CDD" id="cd06121">
    <property type="entry name" value="cupin_YML079wp"/>
    <property type="match status" value="1"/>
</dbReference>
<keyword evidence="3" id="KW-1185">Reference proteome</keyword>
<dbReference type="SUPFAM" id="SSF51182">
    <property type="entry name" value="RmlC-like cupins"/>
    <property type="match status" value="1"/>
</dbReference>
<name>A0ABT1P5Z2_9ACTN</name>
<sequence length="178" mass="19070">MRPENITVRELVSRYGLEPLPLEGGLFRRTWAGPRVAGGRPAGSAIIVLLSAEDDRFSAMHRLPTDEIWHFYLGDPVELLLLEPDGAARTVVLGHDVLGGQQVQFTVPSGTWMGGKVAGGGSWALLGCTNAPGFVAADYEGADADQLCARYPQAAERIRGLCRPGVPLRHAVGQEDPT</sequence>
<dbReference type="EMBL" id="JANFNH010000001">
    <property type="protein sequence ID" value="MCQ4040779.1"/>
    <property type="molecule type" value="Genomic_DNA"/>
</dbReference>
<dbReference type="RefSeq" id="WP_255924716.1">
    <property type="nucleotide sequence ID" value="NZ_JANFNH010000001.1"/>
</dbReference>
<dbReference type="Gene3D" id="2.60.120.10">
    <property type="entry name" value="Jelly Rolls"/>
    <property type="match status" value="1"/>
</dbReference>
<dbReference type="Pfam" id="PF06172">
    <property type="entry name" value="Cupin_5"/>
    <property type="match status" value="1"/>
</dbReference>
<organism evidence="2 3">
    <name type="scientific">Streptantibioticus rubrisoli</name>
    <dbReference type="NCBI Taxonomy" id="1387313"/>
    <lineage>
        <taxon>Bacteria</taxon>
        <taxon>Bacillati</taxon>
        <taxon>Actinomycetota</taxon>
        <taxon>Actinomycetes</taxon>
        <taxon>Kitasatosporales</taxon>
        <taxon>Streptomycetaceae</taxon>
        <taxon>Streptantibioticus</taxon>
    </lineage>
</organism>
<dbReference type="InterPro" id="IPR014710">
    <property type="entry name" value="RmlC-like_jellyroll"/>
</dbReference>
<dbReference type="PANTHER" id="PTHR33387">
    <property type="entry name" value="RMLC-LIKE JELLY ROLL FOLD PROTEIN"/>
    <property type="match status" value="1"/>
</dbReference>
<proteinExistence type="predicted"/>
<dbReference type="InterPro" id="IPR011051">
    <property type="entry name" value="RmlC_Cupin_sf"/>
</dbReference>
<gene>
    <name evidence="2" type="ORF">NON19_01755</name>
</gene>
<protein>
    <submittedName>
        <fullName evidence="2">Cupin domain-containing protein</fullName>
    </submittedName>
</protein>
<reference evidence="2 3" key="1">
    <citation type="submission" date="2022-06" db="EMBL/GenBank/DDBJ databases">
        <title>Draft genome sequence of type strain Streptomyces rubrisoli DSM 42083.</title>
        <authorList>
            <person name="Duangmal K."/>
            <person name="Klaysubun C."/>
        </authorList>
    </citation>
    <scope>NUCLEOTIDE SEQUENCE [LARGE SCALE GENOMIC DNA]</scope>
    <source>
        <strain evidence="2 3">DSM 42083</strain>
    </source>
</reference>
<evidence type="ECO:0000259" key="1">
    <source>
        <dbReference type="Pfam" id="PF06172"/>
    </source>
</evidence>
<evidence type="ECO:0000313" key="3">
    <source>
        <dbReference type="Proteomes" id="UP001206206"/>
    </source>
</evidence>